<feature type="transmembrane region" description="Helical" evidence="4">
    <location>
        <begin position="454"/>
        <end position="471"/>
    </location>
</feature>
<dbReference type="Gene3D" id="3.30.70.270">
    <property type="match status" value="1"/>
</dbReference>
<dbReference type="PANTHER" id="PTHR45138">
    <property type="entry name" value="REGULATORY COMPONENTS OF SENSORY TRANSDUCTION SYSTEM"/>
    <property type="match status" value="1"/>
</dbReference>
<feature type="coiled-coil region" evidence="3">
    <location>
        <begin position="419"/>
        <end position="446"/>
    </location>
</feature>
<dbReference type="PROSITE" id="PS50887">
    <property type="entry name" value="GGDEF"/>
    <property type="match status" value="1"/>
</dbReference>
<evidence type="ECO:0000256" key="2">
    <source>
        <dbReference type="ARBA" id="ARBA00034247"/>
    </source>
</evidence>
<dbReference type="PATRIC" id="fig|80852.17.peg.2072"/>
<comment type="catalytic activity">
    <reaction evidence="2">
        <text>2 GTP = 3',3'-c-di-GMP + 2 diphosphate</text>
        <dbReference type="Rhea" id="RHEA:24898"/>
        <dbReference type="ChEBI" id="CHEBI:33019"/>
        <dbReference type="ChEBI" id="CHEBI:37565"/>
        <dbReference type="ChEBI" id="CHEBI:58805"/>
        <dbReference type="EC" id="2.7.7.65"/>
    </reaction>
</comment>
<dbReference type="SUPFAM" id="SSF55073">
    <property type="entry name" value="Nucleotide cyclase"/>
    <property type="match status" value="1"/>
</dbReference>
<dbReference type="SMART" id="SM00267">
    <property type="entry name" value="GGDEF"/>
    <property type="match status" value="1"/>
</dbReference>
<evidence type="ECO:0000256" key="5">
    <source>
        <dbReference type="SAM" id="SignalP"/>
    </source>
</evidence>
<evidence type="ECO:0000256" key="1">
    <source>
        <dbReference type="ARBA" id="ARBA00012528"/>
    </source>
</evidence>
<dbReference type="KEGG" id="awd:AWOD_I_2004"/>
<evidence type="ECO:0000256" key="3">
    <source>
        <dbReference type="SAM" id="Coils"/>
    </source>
</evidence>
<dbReference type="InterPro" id="IPR050469">
    <property type="entry name" value="Diguanylate_Cyclase"/>
</dbReference>
<dbReference type="AlphaFoldDB" id="A0A090KKI6"/>
<accession>A0A090KKI6</accession>
<keyword evidence="5" id="KW-0732">Signal</keyword>
<dbReference type="InterPro" id="IPR019734">
    <property type="entry name" value="TPR_rpt"/>
</dbReference>
<dbReference type="NCBIfam" id="TIGR00254">
    <property type="entry name" value="GGDEF"/>
    <property type="match status" value="1"/>
</dbReference>
<dbReference type="InterPro" id="IPR011990">
    <property type="entry name" value="TPR-like_helical_dom_sf"/>
</dbReference>
<feature type="domain" description="GGDEF" evidence="6">
    <location>
        <begin position="508"/>
        <end position="642"/>
    </location>
</feature>
<organism evidence="7 8">
    <name type="scientific">Aliivibrio wodanis</name>
    <dbReference type="NCBI Taxonomy" id="80852"/>
    <lineage>
        <taxon>Bacteria</taxon>
        <taxon>Pseudomonadati</taxon>
        <taxon>Pseudomonadota</taxon>
        <taxon>Gammaproteobacteria</taxon>
        <taxon>Vibrionales</taxon>
        <taxon>Vibrionaceae</taxon>
        <taxon>Aliivibrio</taxon>
    </lineage>
</organism>
<keyword evidence="3" id="KW-0175">Coiled coil</keyword>
<proteinExistence type="predicted"/>
<dbReference type="SUPFAM" id="SSF48452">
    <property type="entry name" value="TPR-like"/>
    <property type="match status" value="2"/>
</dbReference>
<dbReference type="PANTHER" id="PTHR45138:SF9">
    <property type="entry name" value="DIGUANYLATE CYCLASE DGCM-RELATED"/>
    <property type="match status" value="1"/>
</dbReference>
<evidence type="ECO:0000256" key="4">
    <source>
        <dbReference type="SAM" id="Phobius"/>
    </source>
</evidence>
<dbReference type="Gene3D" id="1.25.40.10">
    <property type="entry name" value="Tetratricopeptide repeat domain"/>
    <property type="match status" value="2"/>
</dbReference>
<evidence type="ECO:0000313" key="8">
    <source>
        <dbReference type="Proteomes" id="UP000032427"/>
    </source>
</evidence>
<dbReference type="InterPro" id="IPR043128">
    <property type="entry name" value="Rev_trsase/Diguanyl_cyclase"/>
</dbReference>
<evidence type="ECO:0000313" key="7">
    <source>
        <dbReference type="EMBL" id="CED72069.1"/>
    </source>
</evidence>
<dbReference type="EC" id="2.7.7.65" evidence="1"/>
<keyword evidence="4" id="KW-0472">Membrane</keyword>
<sequence length="646" mass="74053">MLGQFRFVISSILLLISFSSSANSIMALESWQKQYHQYRIENPDKALSMLYDVYSSLEPSTERIYTATRIHGFVTRRGDDYHHRTTASSSNIYSSIEYFILLSMDLEDKGDYKKSLHYIKIAQQQVKLLNDVDLNSLVSIKQCRAKLALGDYYMAEFYCQSALKQLEKNPGHYIDIKWAYRLLALSYQGVTDYNAALIANEKALALTKPYEIKDTIYNNISILLLKMGKILSAKEYATKALEIRIERGITQKIAQSHLTLAEINLAQSNYEQAKFSASLAIDALKESSNSNTLSLAYLVLGSVLNAQGYYDEGIEYLLLALKQYDLKSNSGSIIKIYQALSEVYLEYGNINKALSYITIAKNKSIQSQNQKALSISYLIESEIQEYTGNYETALVSRKSYEEIVNKIQSVDNKKAYIALELRKTLIEEERSELNDLQTRQRQHLEVSIEKKYRLFFQVVITLLIITIYFILRSRSRLRTLAHKDVLTSANNRHSIFEIINKRFTYFSGKNALVMLDVDNFKQLNDQYGHPNGDLGLKHIYQTLQNSMPFPHEIGRIGGEEFLILLNNETKEACLEMIESARSSLEKTTFSTLDGKELSITASFSWAYLEEEMKDIEQIYFILDEGLYQAKQNGKNCIVNALEDEIT</sequence>
<dbReference type="CDD" id="cd01949">
    <property type="entry name" value="GGDEF"/>
    <property type="match status" value="1"/>
</dbReference>
<keyword evidence="8" id="KW-1185">Reference proteome</keyword>
<dbReference type="STRING" id="80852.AWOD_I_2004"/>
<protein>
    <recommendedName>
        <fullName evidence="1">diguanylate cyclase</fullName>
        <ecNumber evidence="1">2.7.7.65</ecNumber>
    </recommendedName>
</protein>
<dbReference type="HOGENOM" id="CLU_028271_1_0_6"/>
<keyword evidence="4" id="KW-0812">Transmembrane</keyword>
<dbReference type="EMBL" id="LN554846">
    <property type="protein sequence ID" value="CED72069.1"/>
    <property type="molecule type" value="Genomic_DNA"/>
</dbReference>
<gene>
    <name evidence="7" type="ORF">AWOD_I_2004</name>
</gene>
<keyword evidence="4" id="KW-1133">Transmembrane helix</keyword>
<feature type="signal peptide" evidence="5">
    <location>
        <begin position="1"/>
        <end position="22"/>
    </location>
</feature>
<dbReference type="SMART" id="SM00028">
    <property type="entry name" value="TPR"/>
    <property type="match status" value="5"/>
</dbReference>
<dbReference type="InterPro" id="IPR029787">
    <property type="entry name" value="Nucleotide_cyclase"/>
</dbReference>
<dbReference type="Pfam" id="PF00990">
    <property type="entry name" value="GGDEF"/>
    <property type="match status" value="1"/>
</dbReference>
<feature type="chain" id="PRO_5001858168" description="diguanylate cyclase" evidence="5">
    <location>
        <begin position="23"/>
        <end position="646"/>
    </location>
</feature>
<name>A0A090KKI6_9GAMM</name>
<dbReference type="GO" id="GO:0052621">
    <property type="term" value="F:diguanylate cyclase activity"/>
    <property type="evidence" value="ECO:0007669"/>
    <property type="project" value="UniProtKB-EC"/>
</dbReference>
<dbReference type="InterPro" id="IPR000160">
    <property type="entry name" value="GGDEF_dom"/>
</dbReference>
<reference evidence="8" key="1">
    <citation type="submission" date="2014-09" db="EMBL/GenBank/DDBJ databases">
        <authorList>
            <person name="Hjerde E."/>
        </authorList>
    </citation>
    <scope>NUCLEOTIDE SEQUENCE [LARGE SCALE GENOMIC DNA]</scope>
    <source>
        <strain evidence="8">06/09/139</strain>
    </source>
</reference>
<evidence type="ECO:0000259" key="6">
    <source>
        <dbReference type="PROSITE" id="PS50887"/>
    </source>
</evidence>
<dbReference type="Proteomes" id="UP000032427">
    <property type="component" value="Chromosome 1"/>
</dbReference>